<dbReference type="GO" id="GO:0003677">
    <property type="term" value="F:DNA binding"/>
    <property type="evidence" value="ECO:0007669"/>
    <property type="project" value="UniProtKB-KW"/>
</dbReference>
<dbReference type="EMBL" id="RYFI01000015">
    <property type="protein sequence ID" value="RXF71477.1"/>
    <property type="molecule type" value="Genomic_DNA"/>
</dbReference>
<dbReference type="PANTHER" id="PTHR30349">
    <property type="entry name" value="PHAGE INTEGRASE-RELATED"/>
    <property type="match status" value="1"/>
</dbReference>
<keyword evidence="3" id="KW-0238">DNA-binding</keyword>
<keyword evidence="2" id="KW-0229">DNA integration</keyword>
<dbReference type="Proteomes" id="UP000289708">
    <property type="component" value="Unassembled WGS sequence"/>
</dbReference>
<dbReference type="InterPro" id="IPR004107">
    <property type="entry name" value="Integrase_SAM-like_N"/>
</dbReference>
<dbReference type="CDD" id="cd00397">
    <property type="entry name" value="DNA_BRE_C"/>
    <property type="match status" value="1"/>
</dbReference>
<dbReference type="InterPro" id="IPR050090">
    <property type="entry name" value="Tyrosine_recombinase_XerCD"/>
</dbReference>
<dbReference type="OrthoDB" id="8421604at2"/>
<reference evidence="6 7" key="1">
    <citation type="submission" date="2018-12" db="EMBL/GenBank/DDBJ databases">
        <title>bacterium Hansschlegelia zhihuaiae S113.</title>
        <authorList>
            <person name="He J."/>
        </authorList>
    </citation>
    <scope>NUCLEOTIDE SEQUENCE [LARGE SCALE GENOMIC DNA]</scope>
    <source>
        <strain evidence="6 7">S 113</strain>
    </source>
</reference>
<gene>
    <name evidence="6" type="ORF">EK403_15520</name>
</gene>
<keyword evidence="4" id="KW-0233">DNA recombination</keyword>
<dbReference type="InterPro" id="IPR013762">
    <property type="entry name" value="Integrase-like_cat_sf"/>
</dbReference>
<dbReference type="PROSITE" id="PS51898">
    <property type="entry name" value="TYR_RECOMBINASE"/>
    <property type="match status" value="1"/>
</dbReference>
<keyword evidence="7" id="KW-1185">Reference proteome</keyword>
<proteinExistence type="inferred from homology"/>
<organism evidence="6 7">
    <name type="scientific">Hansschlegelia zhihuaiae</name>
    <dbReference type="NCBI Taxonomy" id="405005"/>
    <lineage>
        <taxon>Bacteria</taxon>
        <taxon>Pseudomonadati</taxon>
        <taxon>Pseudomonadota</taxon>
        <taxon>Alphaproteobacteria</taxon>
        <taxon>Hyphomicrobiales</taxon>
        <taxon>Methylopilaceae</taxon>
        <taxon>Hansschlegelia</taxon>
    </lineage>
</organism>
<protein>
    <submittedName>
        <fullName evidence="6">Site-specific integrase</fullName>
    </submittedName>
</protein>
<dbReference type="Gene3D" id="1.10.443.10">
    <property type="entry name" value="Intergrase catalytic core"/>
    <property type="match status" value="1"/>
</dbReference>
<dbReference type="RefSeq" id="WP_128778373.1">
    <property type="nucleotide sequence ID" value="NZ_RYFI01000015.1"/>
</dbReference>
<evidence type="ECO:0000313" key="7">
    <source>
        <dbReference type="Proteomes" id="UP000289708"/>
    </source>
</evidence>
<dbReference type="AlphaFoldDB" id="A0A4Q0MDJ9"/>
<dbReference type="Gene3D" id="1.10.150.130">
    <property type="match status" value="1"/>
</dbReference>
<dbReference type="InterPro" id="IPR010998">
    <property type="entry name" value="Integrase_recombinase_N"/>
</dbReference>
<dbReference type="GO" id="GO:0015074">
    <property type="term" value="P:DNA integration"/>
    <property type="evidence" value="ECO:0007669"/>
    <property type="project" value="UniProtKB-KW"/>
</dbReference>
<evidence type="ECO:0000256" key="4">
    <source>
        <dbReference type="ARBA" id="ARBA00023172"/>
    </source>
</evidence>
<dbReference type="InterPro" id="IPR011010">
    <property type="entry name" value="DNA_brk_join_enz"/>
</dbReference>
<comment type="caution">
    <text evidence="6">The sequence shown here is derived from an EMBL/GenBank/DDBJ whole genome shotgun (WGS) entry which is preliminary data.</text>
</comment>
<evidence type="ECO:0000259" key="5">
    <source>
        <dbReference type="PROSITE" id="PS51898"/>
    </source>
</evidence>
<dbReference type="Pfam" id="PF02899">
    <property type="entry name" value="Phage_int_SAM_1"/>
    <property type="match status" value="1"/>
</dbReference>
<dbReference type="GO" id="GO:0006310">
    <property type="term" value="P:DNA recombination"/>
    <property type="evidence" value="ECO:0007669"/>
    <property type="project" value="UniProtKB-KW"/>
</dbReference>
<evidence type="ECO:0000256" key="3">
    <source>
        <dbReference type="ARBA" id="ARBA00023125"/>
    </source>
</evidence>
<sequence>MPTPPVLPGRAASQTAYSFKAKRQLMSLPQTLVRRIRSVANDEAVFDAALMRGVSMPTGFVMLFDSDLVPITPANQFMRNRCVQAHKGERWKNTQAAYADDLAQWWTFLAVTEIAWNAVEKDEVAFYASTLEEAVSQITRVHYAGKTIARRVGTVLEFYRWAFRQGLTHWDPGFVPRRLLGAGSNHDPSRGELADAVSGFAKRTKDQTLIEPEHLVALRSALGPSPYQDCGEKPTRDRLMVECALQSGMRVEEVCSLTIHQVEHAFQKASGKDDWELVGIFLPVTKGNKSGTILMPVILVRALHSFMLGQRQEIVNAARNLGKFSKAEPTALFLNDLHANSRDIGSPIKTDTAMRAFTKAVRRAGLLVPRARFVLDPETGHPITDEKTGENVIETVLVPAYSFHQLRHTFAVTSYSVNKSVNPSAAIRKVQSRMRHSTRGTTEKYLRGLQSQEAEMADKYHAFMLGLADERR</sequence>
<evidence type="ECO:0000256" key="1">
    <source>
        <dbReference type="ARBA" id="ARBA00008857"/>
    </source>
</evidence>
<accession>A0A4Q0MDJ9</accession>
<dbReference type="PANTHER" id="PTHR30349:SF64">
    <property type="entry name" value="PROPHAGE INTEGRASE INTD-RELATED"/>
    <property type="match status" value="1"/>
</dbReference>
<evidence type="ECO:0000313" key="6">
    <source>
        <dbReference type="EMBL" id="RXF71477.1"/>
    </source>
</evidence>
<name>A0A4Q0MDJ9_9HYPH</name>
<comment type="similarity">
    <text evidence="1">Belongs to the 'phage' integrase family.</text>
</comment>
<dbReference type="SUPFAM" id="SSF56349">
    <property type="entry name" value="DNA breaking-rejoining enzymes"/>
    <property type="match status" value="1"/>
</dbReference>
<evidence type="ECO:0000256" key="2">
    <source>
        <dbReference type="ARBA" id="ARBA00022908"/>
    </source>
</evidence>
<feature type="domain" description="Tyr recombinase" evidence="5">
    <location>
        <begin position="202"/>
        <end position="458"/>
    </location>
</feature>
<dbReference type="InterPro" id="IPR002104">
    <property type="entry name" value="Integrase_catalytic"/>
</dbReference>
<dbReference type="Pfam" id="PF00589">
    <property type="entry name" value="Phage_integrase"/>
    <property type="match status" value="1"/>
</dbReference>